<name>A0AAV8HYB4_9POAL</name>
<proteinExistence type="predicted"/>
<comment type="caution">
    <text evidence="1">The sequence shown here is derived from an EMBL/GenBank/DDBJ whole genome shotgun (WGS) entry which is preliminary data.</text>
</comment>
<dbReference type="EMBL" id="JAMFTS010000001">
    <property type="protein sequence ID" value="KAJ4821307.1"/>
    <property type="molecule type" value="Genomic_DNA"/>
</dbReference>
<dbReference type="Proteomes" id="UP001140206">
    <property type="component" value="Chromosome 1"/>
</dbReference>
<dbReference type="InterPro" id="IPR007750">
    <property type="entry name" value="DUF674"/>
</dbReference>
<evidence type="ECO:0000313" key="2">
    <source>
        <dbReference type="Proteomes" id="UP001140206"/>
    </source>
</evidence>
<keyword evidence="2" id="KW-1185">Reference proteome</keyword>
<dbReference type="PANTHER" id="PTHR33103">
    <property type="entry name" value="OS01G0153900 PROTEIN"/>
    <property type="match status" value="1"/>
</dbReference>
<evidence type="ECO:0000313" key="1">
    <source>
        <dbReference type="EMBL" id="KAJ4821307.1"/>
    </source>
</evidence>
<organism evidence="1 2">
    <name type="scientific">Rhynchospora pubera</name>
    <dbReference type="NCBI Taxonomy" id="906938"/>
    <lineage>
        <taxon>Eukaryota</taxon>
        <taxon>Viridiplantae</taxon>
        <taxon>Streptophyta</taxon>
        <taxon>Embryophyta</taxon>
        <taxon>Tracheophyta</taxon>
        <taxon>Spermatophyta</taxon>
        <taxon>Magnoliopsida</taxon>
        <taxon>Liliopsida</taxon>
        <taxon>Poales</taxon>
        <taxon>Cyperaceae</taxon>
        <taxon>Cyperoideae</taxon>
        <taxon>Rhynchosporeae</taxon>
        <taxon>Rhynchospora</taxon>
    </lineage>
</organism>
<dbReference type="PANTHER" id="PTHR33103:SF19">
    <property type="entry name" value="OS09G0544700 PROTEIN"/>
    <property type="match status" value="1"/>
</dbReference>
<protein>
    <submittedName>
        <fullName evidence="1">Uncharacterized protein</fullName>
    </submittedName>
</protein>
<dbReference type="AlphaFoldDB" id="A0AAV8HYB4"/>
<accession>A0AAV8HYB4</accession>
<dbReference type="Pfam" id="PF05056">
    <property type="entry name" value="DUF674"/>
    <property type="match status" value="1"/>
</dbReference>
<sequence length="260" mass="28532">MRINCFLFTCISLLIAMASETKLKLKLLIQKKTQKVLFAEAGKDVVDLLFSLLAMPIGSVIKLITKESMAGCLGATYGSLEQLDDTYFVSSQTKSQLLHPASSKAVPTNSLLLSATDAPDEAEKKYYRCSGQYNSYSKSQIYHDYVTDVYGSPCPLCQKMMTVQLEYTAGLVVKEKEAKEEKGIVKGVATFTIMDDLSVVSTSTISNITLLNQFGVSELSSLEARTVYLGLQEGLGLLKASLQSKTVLTDVFLTKKKRRA</sequence>
<reference evidence="1" key="1">
    <citation type="submission" date="2022-08" db="EMBL/GenBank/DDBJ databases">
        <authorList>
            <person name="Marques A."/>
        </authorList>
    </citation>
    <scope>NUCLEOTIDE SEQUENCE</scope>
    <source>
        <strain evidence="1">RhyPub2mFocal</strain>
        <tissue evidence="1">Leaves</tissue>
    </source>
</reference>
<gene>
    <name evidence="1" type="ORF">LUZ62_033873</name>
</gene>